<dbReference type="EMBL" id="LHPN01000020">
    <property type="protein sequence ID" value="OAL68912.1"/>
    <property type="molecule type" value="Genomic_DNA"/>
</dbReference>
<organism evidence="2 3">
    <name type="scientific">Trichophyton violaceum</name>
    <dbReference type="NCBI Taxonomy" id="34388"/>
    <lineage>
        <taxon>Eukaryota</taxon>
        <taxon>Fungi</taxon>
        <taxon>Dikarya</taxon>
        <taxon>Ascomycota</taxon>
        <taxon>Pezizomycotina</taxon>
        <taxon>Eurotiomycetes</taxon>
        <taxon>Eurotiomycetidae</taxon>
        <taxon>Onygenales</taxon>
        <taxon>Arthrodermataceae</taxon>
        <taxon>Trichophyton</taxon>
    </lineage>
</organism>
<feature type="region of interest" description="Disordered" evidence="1">
    <location>
        <begin position="1"/>
        <end position="40"/>
    </location>
</feature>
<name>A0A178F8T0_TRIVO</name>
<keyword evidence="3" id="KW-1185">Reference proteome</keyword>
<accession>A0A178F8T0</accession>
<comment type="caution">
    <text evidence="2">The sequence shown here is derived from an EMBL/GenBank/DDBJ whole genome shotgun (WGS) entry which is preliminary data.</text>
</comment>
<sequence>MADSPKSACEMAFPPQQRRGCISPTENTSPGDSASTHQEESRSLLFFAGETIFTNMSFDGVSKRFRRLETAEESFDRQVREGYNFEGLDTLHVFASSCQNLPPPVEEFLRQLKQTEYILEGADLESILQSVPNSLPICEEWR</sequence>
<dbReference type="Proteomes" id="UP000243519">
    <property type="component" value="Unassembled WGS sequence"/>
</dbReference>
<reference evidence="2 3" key="1">
    <citation type="submission" date="2016-05" db="EMBL/GenBank/DDBJ databases">
        <title>Genome sequencing of Trichophyton violaceum CMCC(F)T3l isolated from hair.</title>
        <authorList>
            <person name="Zhan P."/>
            <person name="Tao Y."/>
            <person name="Liu W."/>
        </authorList>
    </citation>
    <scope>NUCLEOTIDE SEQUENCE [LARGE SCALE GENOMIC DNA]</scope>
    <source>
        <strain evidence="3">CMCC(F)T3l</strain>
    </source>
</reference>
<protein>
    <submittedName>
        <fullName evidence="2">Uncharacterized protein</fullName>
    </submittedName>
</protein>
<gene>
    <name evidence="2" type="ORF">A7D00_7167</name>
</gene>
<evidence type="ECO:0000256" key="1">
    <source>
        <dbReference type="SAM" id="MobiDB-lite"/>
    </source>
</evidence>
<feature type="compositionally biased region" description="Polar residues" evidence="1">
    <location>
        <begin position="24"/>
        <end position="36"/>
    </location>
</feature>
<evidence type="ECO:0000313" key="3">
    <source>
        <dbReference type="Proteomes" id="UP000243519"/>
    </source>
</evidence>
<dbReference type="AlphaFoldDB" id="A0A178F8T0"/>
<evidence type="ECO:0000313" key="2">
    <source>
        <dbReference type="EMBL" id="OAL68912.1"/>
    </source>
</evidence>
<proteinExistence type="predicted"/>